<keyword evidence="3" id="KW-0547">Nucleotide-binding</keyword>
<dbReference type="InterPro" id="IPR032675">
    <property type="entry name" value="LRR_dom_sf"/>
</dbReference>
<dbReference type="InterPro" id="IPR011009">
    <property type="entry name" value="Kinase-like_dom_sf"/>
</dbReference>
<proteinExistence type="predicted"/>
<dbReference type="PROSITE" id="PS51450">
    <property type="entry name" value="LRR"/>
    <property type="match status" value="1"/>
</dbReference>
<dbReference type="Gene3D" id="1.10.510.10">
    <property type="entry name" value="Transferase(Phosphotransferase) domain 1"/>
    <property type="match status" value="1"/>
</dbReference>
<dbReference type="Pfam" id="PF00560">
    <property type="entry name" value="LRR_1"/>
    <property type="match status" value="1"/>
</dbReference>
<dbReference type="GO" id="GO:0016301">
    <property type="term" value="F:kinase activity"/>
    <property type="evidence" value="ECO:0007669"/>
    <property type="project" value="UniProtKB-KW"/>
</dbReference>
<keyword evidence="5" id="KW-0418">Kinase</keyword>
<evidence type="ECO:0000256" key="2">
    <source>
        <dbReference type="ARBA" id="ARBA00022737"/>
    </source>
</evidence>
<keyword evidence="1" id="KW-0433">Leucine-rich repeat</keyword>
<evidence type="ECO:0000313" key="5">
    <source>
        <dbReference type="EMBL" id="MFD2863637.1"/>
    </source>
</evidence>
<evidence type="ECO:0000256" key="3">
    <source>
        <dbReference type="PROSITE-ProRule" id="PRU10141"/>
    </source>
</evidence>
<dbReference type="Gene3D" id="3.30.200.20">
    <property type="entry name" value="Phosphorylase Kinase, domain 1"/>
    <property type="match status" value="1"/>
</dbReference>
<dbReference type="PROSITE" id="PS00107">
    <property type="entry name" value="PROTEIN_KINASE_ATP"/>
    <property type="match status" value="1"/>
</dbReference>
<dbReference type="SUPFAM" id="SSF56112">
    <property type="entry name" value="Protein kinase-like (PK-like)"/>
    <property type="match status" value="1"/>
</dbReference>
<evidence type="ECO:0000259" key="4">
    <source>
        <dbReference type="PROSITE" id="PS50011"/>
    </source>
</evidence>
<keyword evidence="6" id="KW-1185">Reference proteome</keyword>
<keyword evidence="2" id="KW-0677">Repeat</keyword>
<evidence type="ECO:0000313" key="6">
    <source>
        <dbReference type="Proteomes" id="UP001597601"/>
    </source>
</evidence>
<comment type="caution">
    <text evidence="5">The sequence shown here is derived from an EMBL/GenBank/DDBJ whole genome shotgun (WGS) entry which is preliminary data.</text>
</comment>
<dbReference type="EMBL" id="JBHUON010000002">
    <property type="protein sequence ID" value="MFD2863637.1"/>
    <property type="molecule type" value="Genomic_DNA"/>
</dbReference>
<dbReference type="PANTHER" id="PTHR48056:SF34">
    <property type="entry name" value="LRR RECEPTOR-LIKE SERINE_THREONINE-PROTEIN KINASE ERL1"/>
    <property type="match status" value="1"/>
</dbReference>
<dbReference type="InterPro" id="IPR050647">
    <property type="entry name" value="Plant_LRR-RLKs"/>
</dbReference>
<dbReference type="PANTHER" id="PTHR48056">
    <property type="entry name" value="LRR RECEPTOR-LIKE SERINE/THREONINE-PROTEIN KINASE-RELATED"/>
    <property type="match status" value="1"/>
</dbReference>
<reference evidence="6" key="1">
    <citation type="journal article" date="2019" name="Int. J. Syst. Evol. Microbiol.">
        <title>The Global Catalogue of Microorganisms (GCM) 10K type strain sequencing project: providing services to taxonomists for standard genome sequencing and annotation.</title>
        <authorList>
            <consortium name="The Broad Institute Genomics Platform"/>
            <consortium name="The Broad Institute Genome Sequencing Center for Infectious Disease"/>
            <person name="Wu L."/>
            <person name="Ma J."/>
        </authorList>
    </citation>
    <scope>NUCLEOTIDE SEQUENCE [LARGE SCALE GENOMIC DNA]</scope>
    <source>
        <strain evidence="6">KCTC 52232</strain>
    </source>
</reference>
<gene>
    <name evidence="5" type="ORF">ACFSYC_02960</name>
</gene>
<dbReference type="SMART" id="SM00369">
    <property type="entry name" value="LRR_TYP"/>
    <property type="match status" value="4"/>
</dbReference>
<name>A0ABW5XKX9_9SPHI</name>
<protein>
    <submittedName>
        <fullName evidence="5">Leucine-rich repeat-containing protein kinase family protein</fullName>
        <ecNumber evidence="5">2.7.-.-</ecNumber>
    </submittedName>
</protein>
<dbReference type="Proteomes" id="UP001597601">
    <property type="component" value="Unassembled WGS sequence"/>
</dbReference>
<dbReference type="EC" id="2.7.-.-" evidence="5"/>
<organism evidence="5 6">
    <name type="scientific">Mucilaginibacter antarcticus</name>
    <dbReference type="NCBI Taxonomy" id="1855725"/>
    <lineage>
        <taxon>Bacteria</taxon>
        <taxon>Pseudomonadati</taxon>
        <taxon>Bacteroidota</taxon>
        <taxon>Sphingobacteriia</taxon>
        <taxon>Sphingobacteriales</taxon>
        <taxon>Sphingobacteriaceae</taxon>
        <taxon>Mucilaginibacter</taxon>
    </lineage>
</organism>
<dbReference type="InterPro" id="IPR017441">
    <property type="entry name" value="Protein_kinase_ATP_BS"/>
</dbReference>
<keyword evidence="5" id="KW-0808">Transferase</keyword>
<feature type="domain" description="Protein kinase" evidence="4">
    <location>
        <begin position="202"/>
        <end position="426"/>
    </location>
</feature>
<dbReference type="InterPro" id="IPR001611">
    <property type="entry name" value="Leu-rich_rpt"/>
</dbReference>
<dbReference type="InterPro" id="IPR003591">
    <property type="entry name" value="Leu-rich_rpt_typical-subtyp"/>
</dbReference>
<evidence type="ECO:0000256" key="1">
    <source>
        <dbReference type="ARBA" id="ARBA00022614"/>
    </source>
</evidence>
<dbReference type="InterPro" id="IPR000719">
    <property type="entry name" value="Prot_kinase_dom"/>
</dbReference>
<keyword evidence="3" id="KW-0067">ATP-binding</keyword>
<dbReference type="Pfam" id="PF00069">
    <property type="entry name" value="Pkinase"/>
    <property type="match status" value="1"/>
</dbReference>
<dbReference type="RefSeq" id="WP_377123352.1">
    <property type="nucleotide sequence ID" value="NZ_JBHUON010000002.1"/>
</dbReference>
<dbReference type="Pfam" id="PF13855">
    <property type="entry name" value="LRR_8"/>
    <property type="match status" value="1"/>
</dbReference>
<dbReference type="Gene3D" id="3.80.10.10">
    <property type="entry name" value="Ribonuclease Inhibitor"/>
    <property type="match status" value="2"/>
</dbReference>
<accession>A0ABW5XKX9</accession>
<feature type="binding site" evidence="3">
    <location>
        <position position="230"/>
    </location>
    <ligand>
        <name>ATP</name>
        <dbReference type="ChEBI" id="CHEBI:30616"/>
    </ligand>
</feature>
<sequence>MHTLRQLQNGELKGITALELTEKLTYFPQEIFDLADSLEYLDLSGNRLTTFPPDFGRLKKLKIVFCSGNLFNTLPEVLADCPLLELAGFKNNQITTIPPKALNANLKWLILTNNKVNALPPEIGNCHQLQKLMLAGNKLTLLPQELSQCKNLGLLRVSANNLTDLPQWLFTMPNLAWLAFAGNSFNPEPQLPPLNLLDWKSFNIISLIGEGASGMVYKAVDTNGKQVAIKVFKGDVTSDGFPEDEIAVCLMTGTHKGLVNLVGQITGHPEGKKGLVMDLIAPGFYNLGMPPSLESCTRDIFRPDLVLTSNAVINIAGTIAAVAGQIHANGIMHSDMYAHNVLTDDDGNAFFSDFGASCFYDKNDLTAAPWLERIEVRAFGYLLEDLIKLCPDENHALQVLRKLRDECLATAVLERPNFEQINQILS</sequence>
<dbReference type="SUPFAM" id="SSF52058">
    <property type="entry name" value="L domain-like"/>
    <property type="match status" value="1"/>
</dbReference>
<dbReference type="PROSITE" id="PS50011">
    <property type="entry name" value="PROTEIN_KINASE_DOM"/>
    <property type="match status" value="1"/>
</dbReference>